<accession>A0A085VKS7</accession>
<dbReference type="PATRIC" id="fig|317.175.peg.2139"/>
<dbReference type="EMBL" id="JPQU01000030">
    <property type="protein sequence ID" value="KFE56040.1"/>
    <property type="molecule type" value="Genomic_DNA"/>
</dbReference>
<reference evidence="1 2" key="1">
    <citation type="submission" date="2014-07" db="EMBL/GenBank/DDBJ databases">
        <title>Draft Genome Sequences of Environmental Pseudomonas syringae strains.</title>
        <authorList>
            <person name="Baltrus D.A."/>
            <person name="Berge O."/>
            <person name="Morris C."/>
        </authorList>
    </citation>
    <scope>NUCLEOTIDE SEQUENCE [LARGE SCALE GENOMIC DNA]</scope>
    <source>
        <strain evidence="1 2">GAW0119</strain>
    </source>
</reference>
<name>A0A085VKS7_PSESX</name>
<gene>
    <name evidence="1" type="ORF">IV01_10295</name>
</gene>
<keyword evidence="2" id="KW-1185">Reference proteome</keyword>
<comment type="caution">
    <text evidence="1">The sequence shown here is derived from an EMBL/GenBank/DDBJ whole genome shotgun (WGS) entry which is preliminary data.</text>
</comment>
<dbReference type="AlphaFoldDB" id="A0A085VKS7"/>
<proteinExistence type="predicted"/>
<sequence>MIDLKHSAVPVGASLLAIGPGQAELLCRQKRRHREQARSYRSQVCHAAIFHMSNLVGANSFAKAVCQAQLLFKSIPFANEFAPTPVSPLSMICKQGSCHA</sequence>
<dbReference type="Proteomes" id="UP000028631">
    <property type="component" value="Unassembled WGS sequence"/>
</dbReference>
<organism evidence="1 2">
    <name type="scientific">Pseudomonas syringae</name>
    <dbReference type="NCBI Taxonomy" id="317"/>
    <lineage>
        <taxon>Bacteria</taxon>
        <taxon>Pseudomonadati</taxon>
        <taxon>Pseudomonadota</taxon>
        <taxon>Gammaproteobacteria</taxon>
        <taxon>Pseudomonadales</taxon>
        <taxon>Pseudomonadaceae</taxon>
        <taxon>Pseudomonas</taxon>
    </lineage>
</organism>
<evidence type="ECO:0000313" key="2">
    <source>
        <dbReference type="Proteomes" id="UP000028631"/>
    </source>
</evidence>
<protein>
    <submittedName>
        <fullName evidence="1">Uncharacterized protein</fullName>
    </submittedName>
</protein>
<evidence type="ECO:0000313" key="1">
    <source>
        <dbReference type="EMBL" id="KFE56040.1"/>
    </source>
</evidence>